<dbReference type="EMBL" id="CM009754">
    <property type="protein sequence ID" value="PUZ52612.1"/>
    <property type="molecule type" value="Genomic_DNA"/>
</dbReference>
<organism evidence="1 2">
    <name type="scientific">Panicum hallii var. hallii</name>
    <dbReference type="NCBI Taxonomy" id="1504633"/>
    <lineage>
        <taxon>Eukaryota</taxon>
        <taxon>Viridiplantae</taxon>
        <taxon>Streptophyta</taxon>
        <taxon>Embryophyta</taxon>
        <taxon>Tracheophyta</taxon>
        <taxon>Spermatophyta</taxon>
        <taxon>Magnoliopsida</taxon>
        <taxon>Liliopsida</taxon>
        <taxon>Poales</taxon>
        <taxon>Poaceae</taxon>
        <taxon>PACMAD clade</taxon>
        <taxon>Panicoideae</taxon>
        <taxon>Panicodae</taxon>
        <taxon>Paniceae</taxon>
        <taxon>Panicinae</taxon>
        <taxon>Panicum</taxon>
        <taxon>Panicum sect. Panicum</taxon>
    </lineage>
</organism>
<evidence type="ECO:0000313" key="2">
    <source>
        <dbReference type="Proteomes" id="UP000244336"/>
    </source>
</evidence>
<dbReference type="Proteomes" id="UP000244336">
    <property type="component" value="Chromosome 6"/>
</dbReference>
<sequence>MINNLRELEELHQRFHQLRMEEYSKFKNSADTNAPTAGIYPLDFHHWCHSPFIGWAMNDEIFNVAGLSDYQRIIPITSHNSDYKNWDQYRLILSDYETDEDYAKYCDELSKKIKWIEEYLDDMEFSKLKDRGFKQAMKIAAEFSHLPYSLAVRGYEEHVLYVRPYANWKDLDNIYIQIWKQVTKQKMSFTQALEEIHTTNMFPSRSLLINLQIQGATCFLSEQFAMCMEHIPKNVEVDDEVLQHISYVIHKLVKVKTYVHNVRKKLKIGQRLQMTPNRKGTLHGPIEDQVQFSMGVLGRPAVL</sequence>
<accession>A0A2T7DAK0</accession>
<name>A0A2T7DAK0_9POAL</name>
<dbReference type="PANTHER" id="PTHR34480">
    <property type="entry name" value="OS01G0967800 PROTEIN-RELATED"/>
    <property type="match status" value="1"/>
</dbReference>
<dbReference type="AlphaFoldDB" id="A0A2T7DAK0"/>
<keyword evidence="2" id="KW-1185">Reference proteome</keyword>
<gene>
    <name evidence="1" type="ORF">GQ55_6G284800</name>
</gene>
<reference evidence="1 2" key="1">
    <citation type="submission" date="2018-04" db="EMBL/GenBank/DDBJ databases">
        <title>WGS assembly of Panicum hallii var. hallii HAL2.</title>
        <authorList>
            <person name="Lovell J."/>
            <person name="Jenkins J."/>
            <person name="Lowry D."/>
            <person name="Mamidi S."/>
            <person name="Sreedasyam A."/>
            <person name="Weng X."/>
            <person name="Barry K."/>
            <person name="Bonette J."/>
            <person name="Campitelli B."/>
            <person name="Daum C."/>
            <person name="Gordon S."/>
            <person name="Gould B."/>
            <person name="Lipzen A."/>
            <person name="MacQueen A."/>
            <person name="Palacio-Mejia J."/>
            <person name="Plott C."/>
            <person name="Shakirov E."/>
            <person name="Shu S."/>
            <person name="Yoshinaga Y."/>
            <person name="Zane M."/>
            <person name="Rokhsar D."/>
            <person name="Grimwood J."/>
            <person name="Schmutz J."/>
            <person name="Juenger T."/>
        </authorList>
    </citation>
    <scope>NUCLEOTIDE SEQUENCE [LARGE SCALE GENOMIC DNA]</scope>
    <source>
        <strain evidence="2">cv. HAL2</strain>
    </source>
</reference>
<dbReference type="Gramene" id="PUZ52612">
    <property type="protein sequence ID" value="PUZ52612"/>
    <property type="gene ID" value="GQ55_6G284800"/>
</dbReference>
<evidence type="ECO:0000313" key="1">
    <source>
        <dbReference type="EMBL" id="PUZ52612.1"/>
    </source>
</evidence>
<proteinExistence type="predicted"/>
<dbReference type="OrthoDB" id="583522at2759"/>
<protein>
    <submittedName>
        <fullName evidence="1">Uncharacterized protein</fullName>
    </submittedName>
</protein>